<dbReference type="EC" id="2.7.1.71" evidence="7"/>
<feature type="binding site" evidence="7">
    <location>
        <position position="56"/>
    </location>
    <ligand>
        <name>substrate</name>
    </ligand>
</feature>
<keyword evidence="7" id="KW-0479">Metal-binding</keyword>
<keyword evidence="5 7" id="KW-0067">ATP-binding</keyword>
<evidence type="ECO:0000256" key="4">
    <source>
        <dbReference type="ARBA" id="ARBA00022777"/>
    </source>
</evidence>
<organism evidence="8 9">
    <name type="scientific">Gillisia mitskevichiae</name>
    <dbReference type="NCBI Taxonomy" id="270921"/>
    <lineage>
        <taxon>Bacteria</taxon>
        <taxon>Pseudomonadati</taxon>
        <taxon>Bacteroidota</taxon>
        <taxon>Flavobacteriia</taxon>
        <taxon>Flavobacteriales</taxon>
        <taxon>Flavobacteriaceae</taxon>
        <taxon>Gillisia</taxon>
    </lineage>
</organism>
<feature type="binding site" evidence="7">
    <location>
        <position position="143"/>
    </location>
    <ligand>
        <name>substrate</name>
    </ligand>
</feature>
<feature type="binding site" evidence="7">
    <location>
        <begin position="10"/>
        <end position="15"/>
    </location>
    <ligand>
        <name>ATP</name>
        <dbReference type="ChEBI" id="CHEBI:30616"/>
    </ligand>
</feature>
<evidence type="ECO:0000256" key="6">
    <source>
        <dbReference type="ARBA" id="ARBA00023141"/>
    </source>
</evidence>
<protein>
    <recommendedName>
        <fullName evidence="7">Shikimate kinase</fullName>
        <shortName evidence="7">SK</shortName>
        <ecNumber evidence="7">2.7.1.71</ecNumber>
    </recommendedName>
</protein>
<keyword evidence="1 7" id="KW-0028">Amino-acid biosynthesis</keyword>
<comment type="subcellular location">
    <subcellularLocation>
        <location evidence="7">Cytoplasm</location>
    </subcellularLocation>
</comment>
<dbReference type="PRINTS" id="PR01100">
    <property type="entry name" value="SHIKIMTKNASE"/>
</dbReference>
<dbReference type="GO" id="GO:0004765">
    <property type="term" value="F:shikimate kinase activity"/>
    <property type="evidence" value="ECO:0007669"/>
    <property type="project" value="UniProtKB-UniRule"/>
</dbReference>
<dbReference type="Pfam" id="PF01202">
    <property type="entry name" value="SKI"/>
    <property type="match status" value="1"/>
</dbReference>
<dbReference type="GO" id="GO:0005524">
    <property type="term" value="F:ATP binding"/>
    <property type="evidence" value="ECO:0007669"/>
    <property type="project" value="UniProtKB-UniRule"/>
</dbReference>
<sequence length="173" mass="20036">MKIFLSGYMGSGKSVISQKLSTKLAYPLIDIDEQISLIEEMTIPEIFKFKGELYFRRMETRILEDVLEDPNDLIVALGGGTPCYGTNLDLIKNFPESKMVYLKASVEFLVKRLFKEKSQRPMISHLETEDDLEDFVRKHLFERGYYYNQANLVVNVENRTPNEIANEIADKLK</sequence>
<reference evidence="8 9" key="1">
    <citation type="submission" date="2018-10" db="EMBL/GenBank/DDBJ databases">
        <title>Genomic Encyclopedia of Archaeal and Bacterial Type Strains, Phase II (KMG-II): from individual species to whole genera.</title>
        <authorList>
            <person name="Goeker M."/>
        </authorList>
    </citation>
    <scope>NUCLEOTIDE SEQUENCE [LARGE SCALE GENOMIC DNA]</scope>
    <source>
        <strain evidence="8 9">DSM 19839</strain>
    </source>
</reference>
<comment type="function">
    <text evidence="7">Catalyzes the specific phosphorylation of the 3-hydroxyl group of shikimic acid using ATP as a cosubstrate.</text>
</comment>
<comment type="cofactor">
    <cofactor evidence="7">
        <name>Mg(2+)</name>
        <dbReference type="ChEBI" id="CHEBI:18420"/>
    </cofactor>
    <text evidence="7">Binds 1 Mg(2+) ion per subunit.</text>
</comment>
<dbReference type="HAMAP" id="MF_00109">
    <property type="entry name" value="Shikimate_kinase"/>
    <property type="match status" value="1"/>
</dbReference>
<keyword evidence="7" id="KW-0460">Magnesium</keyword>
<dbReference type="Proteomes" id="UP000276282">
    <property type="component" value="Unassembled WGS sequence"/>
</dbReference>
<dbReference type="GO" id="GO:0009423">
    <property type="term" value="P:chorismate biosynthetic process"/>
    <property type="evidence" value="ECO:0007669"/>
    <property type="project" value="UniProtKB-UniRule"/>
</dbReference>
<dbReference type="GO" id="GO:0000287">
    <property type="term" value="F:magnesium ion binding"/>
    <property type="evidence" value="ECO:0007669"/>
    <property type="project" value="UniProtKB-UniRule"/>
</dbReference>
<name>A0A495P3T0_9FLAO</name>
<proteinExistence type="inferred from homology"/>
<evidence type="ECO:0000256" key="2">
    <source>
        <dbReference type="ARBA" id="ARBA00022679"/>
    </source>
</evidence>
<feature type="binding site" evidence="7">
    <location>
        <position position="32"/>
    </location>
    <ligand>
        <name>substrate</name>
    </ligand>
</feature>
<evidence type="ECO:0000256" key="7">
    <source>
        <dbReference type="HAMAP-Rule" id="MF_00109"/>
    </source>
</evidence>
<dbReference type="SUPFAM" id="SSF52540">
    <property type="entry name" value="P-loop containing nucleoside triphosphate hydrolases"/>
    <property type="match status" value="1"/>
</dbReference>
<dbReference type="PANTHER" id="PTHR21087:SF16">
    <property type="entry name" value="SHIKIMATE KINASE 1, CHLOROPLASTIC"/>
    <property type="match status" value="1"/>
</dbReference>
<dbReference type="AlphaFoldDB" id="A0A495P3T0"/>
<dbReference type="PANTHER" id="PTHR21087">
    <property type="entry name" value="SHIKIMATE KINASE"/>
    <property type="match status" value="1"/>
</dbReference>
<keyword evidence="4 7" id="KW-0418">Kinase</keyword>
<dbReference type="OrthoDB" id="9800332at2"/>
<comment type="caution">
    <text evidence="8">The sequence shown here is derived from an EMBL/GenBank/DDBJ whole genome shotgun (WGS) entry which is preliminary data.</text>
</comment>
<dbReference type="GO" id="GO:0005829">
    <property type="term" value="C:cytosol"/>
    <property type="evidence" value="ECO:0007669"/>
    <property type="project" value="TreeGrafter"/>
</dbReference>
<dbReference type="EMBL" id="RBLG01000005">
    <property type="protein sequence ID" value="RKS43329.1"/>
    <property type="molecule type" value="Genomic_DNA"/>
</dbReference>
<dbReference type="GO" id="GO:0009073">
    <property type="term" value="P:aromatic amino acid family biosynthetic process"/>
    <property type="evidence" value="ECO:0007669"/>
    <property type="project" value="UniProtKB-KW"/>
</dbReference>
<dbReference type="CDD" id="cd00464">
    <property type="entry name" value="SK"/>
    <property type="match status" value="1"/>
</dbReference>
<keyword evidence="9" id="KW-1185">Reference proteome</keyword>
<dbReference type="Gene3D" id="3.40.50.300">
    <property type="entry name" value="P-loop containing nucleotide triphosphate hydrolases"/>
    <property type="match status" value="1"/>
</dbReference>
<comment type="catalytic activity">
    <reaction evidence="7">
        <text>shikimate + ATP = 3-phosphoshikimate + ADP + H(+)</text>
        <dbReference type="Rhea" id="RHEA:13121"/>
        <dbReference type="ChEBI" id="CHEBI:15378"/>
        <dbReference type="ChEBI" id="CHEBI:30616"/>
        <dbReference type="ChEBI" id="CHEBI:36208"/>
        <dbReference type="ChEBI" id="CHEBI:145989"/>
        <dbReference type="ChEBI" id="CHEBI:456216"/>
        <dbReference type="EC" id="2.7.1.71"/>
    </reaction>
</comment>
<dbReference type="GO" id="GO:0008652">
    <property type="term" value="P:amino acid biosynthetic process"/>
    <property type="evidence" value="ECO:0007669"/>
    <property type="project" value="UniProtKB-KW"/>
</dbReference>
<keyword evidence="3 7" id="KW-0547">Nucleotide-binding</keyword>
<dbReference type="UniPathway" id="UPA00053">
    <property type="reaction ID" value="UER00088"/>
</dbReference>
<dbReference type="InterPro" id="IPR000623">
    <property type="entry name" value="Shikimate_kinase/TSH1"/>
</dbReference>
<keyword evidence="6 7" id="KW-0057">Aromatic amino acid biosynthesis</keyword>
<feature type="binding site" evidence="7">
    <location>
        <position position="159"/>
    </location>
    <ligand>
        <name>ATP</name>
        <dbReference type="ChEBI" id="CHEBI:30616"/>
    </ligand>
</feature>
<dbReference type="InterPro" id="IPR027417">
    <property type="entry name" value="P-loop_NTPase"/>
</dbReference>
<dbReference type="InterPro" id="IPR031322">
    <property type="entry name" value="Shikimate/glucono_kinase"/>
</dbReference>
<feature type="binding site" evidence="7">
    <location>
        <position position="120"/>
    </location>
    <ligand>
        <name>ATP</name>
        <dbReference type="ChEBI" id="CHEBI:30616"/>
    </ligand>
</feature>
<evidence type="ECO:0000313" key="9">
    <source>
        <dbReference type="Proteomes" id="UP000276282"/>
    </source>
</evidence>
<evidence type="ECO:0000256" key="5">
    <source>
        <dbReference type="ARBA" id="ARBA00022840"/>
    </source>
</evidence>
<dbReference type="RefSeq" id="WP_121346679.1">
    <property type="nucleotide sequence ID" value="NZ_RBLG01000005.1"/>
</dbReference>
<accession>A0A495P3T0</accession>
<evidence type="ECO:0000256" key="3">
    <source>
        <dbReference type="ARBA" id="ARBA00022741"/>
    </source>
</evidence>
<comment type="subunit">
    <text evidence="7">Monomer.</text>
</comment>
<comment type="similarity">
    <text evidence="7">Belongs to the shikimate kinase family.</text>
</comment>
<evidence type="ECO:0000313" key="8">
    <source>
        <dbReference type="EMBL" id="RKS43329.1"/>
    </source>
</evidence>
<gene>
    <name evidence="7" type="primary">aroK</name>
    <name evidence="8" type="ORF">BC962_2881</name>
</gene>
<keyword evidence="2 7" id="KW-0808">Transferase</keyword>
<feature type="binding site" evidence="7">
    <location>
        <position position="14"/>
    </location>
    <ligand>
        <name>Mg(2+)</name>
        <dbReference type="ChEBI" id="CHEBI:18420"/>
    </ligand>
</feature>
<comment type="pathway">
    <text evidence="7">Metabolic intermediate biosynthesis; chorismate biosynthesis; chorismate from D-erythrose 4-phosphate and phosphoenolpyruvate: step 5/7.</text>
</comment>
<keyword evidence="7" id="KW-0963">Cytoplasm</keyword>
<feature type="binding site" evidence="7">
    <location>
        <position position="79"/>
    </location>
    <ligand>
        <name>substrate</name>
    </ligand>
</feature>
<evidence type="ECO:0000256" key="1">
    <source>
        <dbReference type="ARBA" id="ARBA00022605"/>
    </source>
</evidence>